<evidence type="ECO:0000256" key="1">
    <source>
        <dbReference type="SAM" id="MobiDB-lite"/>
    </source>
</evidence>
<dbReference type="EMBL" id="JAVDVQ010000021">
    <property type="protein sequence ID" value="MDR7084306.1"/>
    <property type="molecule type" value="Genomic_DNA"/>
</dbReference>
<feature type="region of interest" description="Disordered" evidence="1">
    <location>
        <begin position="1"/>
        <end position="32"/>
    </location>
</feature>
<keyword evidence="4" id="KW-1185">Reference proteome</keyword>
<dbReference type="Proteomes" id="UP001252243">
    <property type="component" value="Unassembled WGS sequence"/>
</dbReference>
<dbReference type="Pfam" id="PF20447">
    <property type="entry name" value="DUF6704"/>
    <property type="match status" value="1"/>
</dbReference>
<reference evidence="3 4" key="1">
    <citation type="submission" date="2023-07" db="EMBL/GenBank/DDBJ databases">
        <title>Sorghum-associated microbial communities from plants grown in Nebraska, USA.</title>
        <authorList>
            <person name="Schachtman D."/>
        </authorList>
    </citation>
    <scope>NUCLEOTIDE SEQUENCE [LARGE SCALE GENOMIC DNA]</scope>
    <source>
        <strain evidence="3 4">BE167</strain>
    </source>
</reference>
<proteinExistence type="predicted"/>
<accession>A0ABU1UGJ1</accession>
<gene>
    <name evidence="3" type="ORF">J2X01_003614</name>
</gene>
<keyword evidence="2" id="KW-0472">Membrane</keyword>
<comment type="caution">
    <text evidence="3">The sequence shown here is derived from an EMBL/GenBank/DDBJ whole genome shotgun (WGS) entry which is preliminary data.</text>
</comment>
<organism evidence="3 4">
    <name type="scientific">Arthrobacter ginsengisoli</name>
    <dbReference type="NCBI Taxonomy" id="1356565"/>
    <lineage>
        <taxon>Bacteria</taxon>
        <taxon>Bacillati</taxon>
        <taxon>Actinomycetota</taxon>
        <taxon>Actinomycetes</taxon>
        <taxon>Micrococcales</taxon>
        <taxon>Micrococcaceae</taxon>
        <taxon>Arthrobacter</taxon>
    </lineage>
</organism>
<evidence type="ECO:0008006" key="5">
    <source>
        <dbReference type="Google" id="ProtNLM"/>
    </source>
</evidence>
<dbReference type="RefSeq" id="WP_310060508.1">
    <property type="nucleotide sequence ID" value="NZ_JAVDVQ010000021.1"/>
</dbReference>
<sequence>MSKAPVSAPKPAAGTGYSYDDIDHREPTGHGNSPAAWTTVMVMLVGALIMSIAFVLANTTIFIVGGVVLLIGLAIGFVMRKAGYGVGGSKLKNSGH</sequence>
<evidence type="ECO:0000256" key="2">
    <source>
        <dbReference type="SAM" id="Phobius"/>
    </source>
</evidence>
<feature type="compositionally biased region" description="Low complexity" evidence="1">
    <location>
        <begin position="1"/>
        <end position="13"/>
    </location>
</feature>
<evidence type="ECO:0000313" key="3">
    <source>
        <dbReference type="EMBL" id="MDR7084306.1"/>
    </source>
</evidence>
<feature type="transmembrane region" description="Helical" evidence="2">
    <location>
        <begin position="35"/>
        <end position="55"/>
    </location>
</feature>
<protein>
    <recommendedName>
        <fullName evidence="5">DUF3040 domain-containing protein</fullName>
    </recommendedName>
</protein>
<keyword evidence="2" id="KW-0812">Transmembrane</keyword>
<keyword evidence="2" id="KW-1133">Transmembrane helix</keyword>
<dbReference type="NCBIfam" id="NF041681">
    <property type="entry name" value="HGxxPAAW"/>
    <property type="match status" value="1"/>
</dbReference>
<name>A0ABU1UGJ1_9MICC</name>
<evidence type="ECO:0000313" key="4">
    <source>
        <dbReference type="Proteomes" id="UP001252243"/>
    </source>
</evidence>
<feature type="transmembrane region" description="Helical" evidence="2">
    <location>
        <begin position="61"/>
        <end position="79"/>
    </location>
</feature>
<dbReference type="InterPro" id="IPR046550">
    <property type="entry name" value="DUF6704"/>
</dbReference>